<accession>A0A7V0XEQ1</accession>
<dbReference type="InterPro" id="IPR000184">
    <property type="entry name" value="Bac_surfAg_D15"/>
</dbReference>
<keyword evidence="2" id="KW-0472">Membrane</keyword>
<dbReference type="GO" id="GO:0019867">
    <property type="term" value="C:outer membrane"/>
    <property type="evidence" value="ECO:0007669"/>
    <property type="project" value="InterPro"/>
</dbReference>
<dbReference type="AlphaFoldDB" id="A0A7V0XEQ1"/>
<sequence length="484" mass="52408">MIPATGLPPGFRRRPVPVPVREAAVGLRQELADAGWFEAAVRLDSTPAGAFRLRVEPGSRSLVERWQVVGARAVAAERVQRELSGNVPLAVAVLERAAFRVVSLYEAAGHPLATVNVRAVEPVGPRRYAVTLEIDEGDPVRVERLEFPGAEPISPRVLARIARFRPGPWQPRLVEAWQRNLATSGLVRVEARELVAGAGGYGLRFRVRPERVNRASGAVGYDAAEAELAGFARIQLANIANTGRRLVAAWESFRGRTRYELGYVEPWLFGSALSLHVEARHRSLDTTAARTELELGAGLPIAPELELTFGTGYEQVAGLDPSALARTAWAATGLTYDTRPTPVNPEGGIMAGLRTRAGTRRGRDSSHFVGRIEADAVLAGPRLGPLVPENRFQGRVVETRAALSELELYRLGGAATVRGYREDELTARRVGWWNFELRYPVDPATAVYGFLDAGLAGLPGGRRFLPGYGIGARVGTRIGGFEAG</sequence>
<name>A0A7V0XEQ1_UNCW3</name>
<reference evidence="4" key="1">
    <citation type="journal article" date="2020" name="mSystems">
        <title>Genome- and Community-Level Interaction Insights into Carbon Utilization and Element Cycling Functions of Hydrothermarchaeota in Hydrothermal Sediment.</title>
        <authorList>
            <person name="Zhou Z."/>
            <person name="Liu Y."/>
            <person name="Xu W."/>
            <person name="Pan J."/>
            <person name="Luo Z.H."/>
            <person name="Li M."/>
        </authorList>
    </citation>
    <scope>NUCLEOTIDE SEQUENCE [LARGE SCALE GENOMIC DNA]</scope>
    <source>
        <strain evidence="4">SpSt-1182</strain>
    </source>
</reference>
<dbReference type="Gene3D" id="2.40.160.50">
    <property type="entry name" value="membrane protein fhac: a member of the omp85/tpsb transporter family"/>
    <property type="match status" value="1"/>
</dbReference>
<gene>
    <name evidence="4" type="ORF">ENN51_03040</name>
</gene>
<evidence type="ECO:0000313" key="4">
    <source>
        <dbReference type="EMBL" id="HDQ99248.1"/>
    </source>
</evidence>
<evidence type="ECO:0000256" key="1">
    <source>
        <dbReference type="ARBA" id="ARBA00004370"/>
    </source>
</evidence>
<dbReference type="EMBL" id="DSBX01000119">
    <property type="protein sequence ID" value="HDQ99248.1"/>
    <property type="molecule type" value="Genomic_DNA"/>
</dbReference>
<comment type="subcellular location">
    <subcellularLocation>
        <location evidence="1">Membrane</location>
    </subcellularLocation>
</comment>
<organism evidence="4">
    <name type="scientific">candidate division WOR-3 bacterium</name>
    <dbReference type="NCBI Taxonomy" id="2052148"/>
    <lineage>
        <taxon>Bacteria</taxon>
        <taxon>Bacteria division WOR-3</taxon>
    </lineage>
</organism>
<feature type="non-terminal residue" evidence="4">
    <location>
        <position position="484"/>
    </location>
</feature>
<feature type="domain" description="Bacterial surface antigen (D15)" evidence="3">
    <location>
        <begin position="255"/>
        <end position="453"/>
    </location>
</feature>
<comment type="caution">
    <text evidence="4">The sequence shown here is derived from an EMBL/GenBank/DDBJ whole genome shotgun (WGS) entry which is preliminary data.</text>
</comment>
<evidence type="ECO:0000259" key="3">
    <source>
        <dbReference type="Pfam" id="PF01103"/>
    </source>
</evidence>
<dbReference type="Proteomes" id="UP000885672">
    <property type="component" value="Unassembled WGS sequence"/>
</dbReference>
<evidence type="ECO:0000256" key="2">
    <source>
        <dbReference type="ARBA" id="ARBA00023136"/>
    </source>
</evidence>
<proteinExistence type="predicted"/>
<protein>
    <recommendedName>
        <fullName evidence="3">Bacterial surface antigen (D15) domain-containing protein</fullName>
    </recommendedName>
</protein>
<dbReference type="Pfam" id="PF01103">
    <property type="entry name" value="Omp85"/>
    <property type="match status" value="1"/>
</dbReference>